<dbReference type="EMBL" id="NJET01000105">
    <property type="protein sequence ID" value="PHH61393.1"/>
    <property type="molecule type" value="Genomic_DNA"/>
</dbReference>
<keyword evidence="2" id="KW-1185">Reference proteome</keyword>
<proteinExistence type="predicted"/>
<organism evidence="1 2">
    <name type="scientific">Ophiocordyceps australis</name>
    <dbReference type="NCBI Taxonomy" id="1399860"/>
    <lineage>
        <taxon>Eukaryota</taxon>
        <taxon>Fungi</taxon>
        <taxon>Dikarya</taxon>
        <taxon>Ascomycota</taxon>
        <taxon>Pezizomycotina</taxon>
        <taxon>Sordariomycetes</taxon>
        <taxon>Hypocreomycetidae</taxon>
        <taxon>Hypocreales</taxon>
        <taxon>Ophiocordycipitaceae</taxon>
        <taxon>Ophiocordyceps</taxon>
    </lineage>
</organism>
<sequence>MPAEFSAHVEPIIASISEARRLIKEARRMLKVLFEMVRNDPRLRNEAGLILYLCDTLDRGFDDRKLALVEARTRELTY</sequence>
<dbReference type="AlphaFoldDB" id="A0A2C5Y160"/>
<comment type="caution">
    <text evidence="1">The sequence shown here is derived from an EMBL/GenBank/DDBJ whole genome shotgun (WGS) entry which is preliminary data.</text>
</comment>
<evidence type="ECO:0000313" key="2">
    <source>
        <dbReference type="Proteomes" id="UP000226192"/>
    </source>
</evidence>
<dbReference type="OrthoDB" id="10282281at2759"/>
<reference evidence="1 2" key="1">
    <citation type="submission" date="2017-06" db="EMBL/GenBank/DDBJ databases">
        <title>Ant-infecting Ophiocordyceps genomes reveal a high diversity of potential behavioral manipulation genes and a possible major role for enterotoxins.</title>
        <authorList>
            <person name="De Bekker C."/>
            <person name="Evans H.C."/>
            <person name="Brachmann A."/>
            <person name="Hughes D.P."/>
        </authorList>
    </citation>
    <scope>NUCLEOTIDE SEQUENCE [LARGE SCALE GENOMIC DNA]</scope>
    <source>
        <strain evidence="1 2">Map64</strain>
    </source>
</reference>
<accession>A0A2C5Y160</accession>
<gene>
    <name evidence="1" type="ORF">CDD81_418</name>
</gene>
<protein>
    <submittedName>
        <fullName evidence="1">Uncharacterized protein</fullName>
    </submittedName>
</protein>
<evidence type="ECO:0000313" key="1">
    <source>
        <dbReference type="EMBL" id="PHH61393.1"/>
    </source>
</evidence>
<name>A0A2C5Y160_9HYPO</name>
<dbReference type="Proteomes" id="UP000226192">
    <property type="component" value="Unassembled WGS sequence"/>
</dbReference>